<evidence type="ECO:0000256" key="1">
    <source>
        <dbReference type="SAM" id="MobiDB-lite"/>
    </source>
</evidence>
<gene>
    <name evidence="2" type="ORF">CLCR_04439</name>
</gene>
<dbReference type="OrthoDB" id="5372011at2759"/>
<dbReference type="AlphaFoldDB" id="A0A1C1CHJ1"/>
<feature type="region of interest" description="Disordered" evidence="1">
    <location>
        <begin position="1"/>
        <end position="43"/>
    </location>
</feature>
<dbReference type="Proteomes" id="UP000094526">
    <property type="component" value="Unassembled WGS sequence"/>
</dbReference>
<proteinExistence type="predicted"/>
<protein>
    <submittedName>
        <fullName evidence="2">Uncharacterized protein</fullName>
    </submittedName>
</protein>
<evidence type="ECO:0000313" key="3">
    <source>
        <dbReference type="Proteomes" id="UP000094526"/>
    </source>
</evidence>
<feature type="compositionally biased region" description="Basic and acidic residues" evidence="1">
    <location>
        <begin position="29"/>
        <end position="43"/>
    </location>
</feature>
<sequence length="98" mass="10913">MFSTAFSSASRQGPRIYATAEEAEAAAANERRQAPPPRTKDDYAAVQSKQRAEMILGQYDLLIKYAVENGVSIPQTRAYFRKVSLGIATEPIIKNWFS</sequence>
<name>A0A1C1CHJ1_9EURO</name>
<dbReference type="EMBL" id="LGRB01000012">
    <property type="protein sequence ID" value="OCT47983.1"/>
    <property type="molecule type" value="Genomic_DNA"/>
</dbReference>
<evidence type="ECO:0000313" key="2">
    <source>
        <dbReference type="EMBL" id="OCT47983.1"/>
    </source>
</evidence>
<dbReference type="VEuPathDB" id="FungiDB:CLCR_04439"/>
<organism evidence="2 3">
    <name type="scientific">Cladophialophora carrionii</name>
    <dbReference type="NCBI Taxonomy" id="86049"/>
    <lineage>
        <taxon>Eukaryota</taxon>
        <taxon>Fungi</taxon>
        <taxon>Dikarya</taxon>
        <taxon>Ascomycota</taxon>
        <taxon>Pezizomycotina</taxon>
        <taxon>Eurotiomycetes</taxon>
        <taxon>Chaetothyriomycetidae</taxon>
        <taxon>Chaetothyriales</taxon>
        <taxon>Herpotrichiellaceae</taxon>
        <taxon>Cladophialophora</taxon>
    </lineage>
</organism>
<dbReference type="VEuPathDB" id="FungiDB:G647_08150"/>
<keyword evidence="3" id="KW-1185">Reference proteome</keyword>
<reference evidence="3" key="1">
    <citation type="submission" date="2015-07" db="EMBL/GenBank/DDBJ databases">
        <authorList>
            <person name="Teixeira M.M."/>
            <person name="Souza R.C."/>
            <person name="Almeida L.G."/>
            <person name="Vicente V.A."/>
            <person name="de Hoog S."/>
            <person name="Bocca A.L."/>
            <person name="de Almeida S.R."/>
            <person name="Vasconcelos A.T."/>
            <person name="Felipe M.S."/>
        </authorList>
    </citation>
    <scope>NUCLEOTIDE SEQUENCE [LARGE SCALE GENOMIC DNA]</scope>
    <source>
        <strain evidence="3">KSF</strain>
    </source>
</reference>
<accession>A0A1C1CHJ1</accession>
<dbReference type="eggNOG" id="ENOG502RPWJ">
    <property type="taxonomic scope" value="Eukaryota"/>
</dbReference>
<comment type="caution">
    <text evidence="2">The sequence shown here is derived from an EMBL/GenBank/DDBJ whole genome shotgun (WGS) entry which is preliminary data.</text>
</comment>
<feature type="compositionally biased region" description="Polar residues" evidence="1">
    <location>
        <begin position="1"/>
        <end position="11"/>
    </location>
</feature>